<reference evidence="3 4" key="1">
    <citation type="submission" date="2023-10" db="EMBL/GenBank/DDBJ databases">
        <title>Draft genome sequence of Xylaria bambusicola isolate GMP-LS, the root and basal stem rot pathogen of sugarcane in Indonesia.</title>
        <authorList>
            <person name="Selvaraj P."/>
            <person name="Muralishankar V."/>
            <person name="Muruganantham S."/>
            <person name="Sp S."/>
            <person name="Haryani S."/>
            <person name="Lau K.J.X."/>
            <person name="Naqvi N.I."/>
        </authorList>
    </citation>
    <scope>NUCLEOTIDE SEQUENCE [LARGE SCALE GENOMIC DNA]</scope>
    <source>
        <strain evidence="3">GMP-LS</strain>
    </source>
</reference>
<gene>
    <name evidence="3" type="ORF">RRF57_007147</name>
</gene>
<keyword evidence="4" id="KW-1185">Reference proteome</keyword>
<feature type="compositionally biased region" description="Polar residues" evidence="1">
    <location>
        <begin position="71"/>
        <end position="82"/>
    </location>
</feature>
<dbReference type="Proteomes" id="UP001305414">
    <property type="component" value="Unassembled WGS sequence"/>
</dbReference>
<feature type="region of interest" description="Disordered" evidence="1">
    <location>
        <begin position="66"/>
        <end position="94"/>
    </location>
</feature>
<feature type="transmembrane region" description="Helical" evidence="2">
    <location>
        <begin position="6"/>
        <end position="24"/>
    </location>
</feature>
<keyword evidence="2" id="KW-0812">Transmembrane</keyword>
<evidence type="ECO:0000313" key="3">
    <source>
        <dbReference type="EMBL" id="KAK5631433.1"/>
    </source>
</evidence>
<name>A0AAN7ZA90_9PEZI</name>
<protein>
    <submittedName>
        <fullName evidence="3">Uncharacterized protein</fullName>
    </submittedName>
</protein>
<feature type="compositionally biased region" description="Basic residues" evidence="1">
    <location>
        <begin position="83"/>
        <end position="94"/>
    </location>
</feature>
<keyword evidence="2" id="KW-1133">Transmembrane helix</keyword>
<dbReference type="AlphaFoldDB" id="A0AAN7ZA90"/>
<proteinExistence type="predicted"/>
<evidence type="ECO:0000256" key="2">
    <source>
        <dbReference type="SAM" id="Phobius"/>
    </source>
</evidence>
<dbReference type="EMBL" id="JAWHQM010000019">
    <property type="protein sequence ID" value="KAK5631433.1"/>
    <property type="molecule type" value="Genomic_DNA"/>
</dbReference>
<organism evidence="3 4">
    <name type="scientific">Xylaria bambusicola</name>
    <dbReference type="NCBI Taxonomy" id="326684"/>
    <lineage>
        <taxon>Eukaryota</taxon>
        <taxon>Fungi</taxon>
        <taxon>Dikarya</taxon>
        <taxon>Ascomycota</taxon>
        <taxon>Pezizomycotina</taxon>
        <taxon>Sordariomycetes</taxon>
        <taxon>Xylariomycetidae</taxon>
        <taxon>Xylariales</taxon>
        <taxon>Xylariaceae</taxon>
        <taxon>Xylaria</taxon>
    </lineage>
</organism>
<keyword evidence="2" id="KW-0472">Membrane</keyword>
<evidence type="ECO:0000313" key="4">
    <source>
        <dbReference type="Proteomes" id="UP001305414"/>
    </source>
</evidence>
<sequence>MTALYITTLIIIGGGCTLFLILLLKLGPVLIRYLQISQQDARTLSRDTQLVDMTDILIAVVVHGDEGPPDSFQSLSTTATKQKGSKRRVNILIR</sequence>
<evidence type="ECO:0000256" key="1">
    <source>
        <dbReference type="SAM" id="MobiDB-lite"/>
    </source>
</evidence>
<accession>A0AAN7ZA90</accession>
<comment type="caution">
    <text evidence="3">The sequence shown here is derived from an EMBL/GenBank/DDBJ whole genome shotgun (WGS) entry which is preliminary data.</text>
</comment>